<protein>
    <submittedName>
        <fullName evidence="1">Histidine kinase</fullName>
    </submittedName>
</protein>
<comment type="caution">
    <text evidence="1">The sequence shown here is derived from an EMBL/GenBank/DDBJ whole genome shotgun (WGS) entry which is preliminary data.</text>
</comment>
<name>A0A101CH10_9FLAO</name>
<keyword evidence="1" id="KW-0418">Kinase</keyword>
<dbReference type="AlphaFoldDB" id="A0A101CH10"/>
<dbReference type="Proteomes" id="UP000054388">
    <property type="component" value="Unassembled WGS sequence"/>
</dbReference>
<accession>A0A101CH10</accession>
<proteinExistence type="predicted"/>
<dbReference type="RefSeq" id="WP_059136903.1">
    <property type="nucleotide sequence ID" value="NZ_LMAI01000005.1"/>
</dbReference>
<dbReference type="GO" id="GO:0016301">
    <property type="term" value="F:kinase activity"/>
    <property type="evidence" value="ECO:0007669"/>
    <property type="project" value="UniProtKB-KW"/>
</dbReference>
<keyword evidence="1" id="KW-0808">Transferase</keyword>
<evidence type="ECO:0000313" key="1">
    <source>
        <dbReference type="EMBL" id="KUJ56106.1"/>
    </source>
</evidence>
<sequence>METGTAQKKITLAFINDKSPILDFICKDLIASGTEVLFRSESMEAGLSQLSSLNELPKICIIDLDFYDKNILVQLQGLRTKYPTIKLIAHSEIDAEKTVKSLLGIGFVGYLLIGSDTDDFKKAIEVVIKGGRYFSVGVAGIAKEYFSKN</sequence>
<gene>
    <name evidence="1" type="ORF">AR686_10935</name>
</gene>
<dbReference type="InterPro" id="IPR011006">
    <property type="entry name" value="CheY-like_superfamily"/>
</dbReference>
<dbReference type="SUPFAM" id="SSF52172">
    <property type="entry name" value="CheY-like"/>
    <property type="match status" value="1"/>
</dbReference>
<organism evidence="1 2">
    <name type="scientific">Chryseobacterium aquaticum subsp. greenlandense</name>
    <dbReference type="NCBI Taxonomy" id="345663"/>
    <lineage>
        <taxon>Bacteria</taxon>
        <taxon>Pseudomonadati</taxon>
        <taxon>Bacteroidota</taxon>
        <taxon>Flavobacteriia</taxon>
        <taxon>Flavobacteriales</taxon>
        <taxon>Weeksellaceae</taxon>
        <taxon>Chryseobacterium group</taxon>
        <taxon>Chryseobacterium</taxon>
    </lineage>
</organism>
<dbReference type="Gene3D" id="3.40.50.2300">
    <property type="match status" value="1"/>
</dbReference>
<reference evidence="1 2" key="1">
    <citation type="submission" date="2015-10" db="EMBL/GenBank/DDBJ databases">
        <title>Genome sequence of Chryseobacterium greenlandense.</title>
        <authorList>
            <person name="Newman J."/>
            <person name="Fischer K."/>
            <person name="Miller J."/>
        </authorList>
    </citation>
    <scope>NUCLEOTIDE SEQUENCE [LARGE SCALE GENOMIC DNA]</scope>
    <source>
        <strain evidence="1 2">UMB34</strain>
    </source>
</reference>
<dbReference type="EMBL" id="LMAI01000005">
    <property type="protein sequence ID" value="KUJ56106.1"/>
    <property type="molecule type" value="Genomic_DNA"/>
</dbReference>
<evidence type="ECO:0000313" key="2">
    <source>
        <dbReference type="Proteomes" id="UP000054388"/>
    </source>
</evidence>